<proteinExistence type="predicted"/>
<dbReference type="Proteomes" id="UP000598328">
    <property type="component" value="Unassembled WGS sequence"/>
</dbReference>
<evidence type="ECO:0000256" key="1">
    <source>
        <dbReference type="SAM" id="MobiDB-lite"/>
    </source>
</evidence>
<evidence type="ECO:0000313" key="4">
    <source>
        <dbReference type="Proteomes" id="UP000616340"/>
    </source>
</evidence>
<feature type="compositionally biased region" description="Low complexity" evidence="1">
    <location>
        <begin position="32"/>
        <end position="45"/>
    </location>
</feature>
<dbReference type="EMBL" id="JACXTN010000001">
    <property type="protein sequence ID" value="MBD3709673.1"/>
    <property type="molecule type" value="Genomic_DNA"/>
</dbReference>
<evidence type="ECO:0000313" key="2">
    <source>
        <dbReference type="EMBL" id="MBD3709673.1"/>
    </source>
</evidence>
<feature type="region of interest" description="Disordered" evidence="1">
    <location>
        <begin position="22"/>
        <end position="45"/>
    </location>
</feature>
<evidence type="ECO:0000313" key="3">
    <source>
        <dbReference type="EMBL" id="MBD3722325.1"/>
    </source>
</evidence>
<dbReference type="Proteomes" id="UP000616340">
    <property type="component" value="Unassembled WGS sequence"/>
</dbReference>
<comment type="caution">
    <text evidence="2">The sequence shown here is derived from an EMBL/GenBank/DDBJ whole genome shotgun (WGS) entry which is preliminary data.</text>
</comment>
<reference evidence="2" key="1">
    <citation type="submission" date="2020-07" db="EMBL/GenBank/DDBJ databases">
        <title>Clinical and genomic characterization of carbapenemase-producing Enterobacterales causing secondary infections during the COVID-19 crisis at a New York City hospital.</title>
        <authorList>
            <person name="Gomez-Simmonds A."/>
            <person name="Annavajhala M.K."/>
            <person name="Uhlemann A.-C."/>
        </authorList>
    </citation>
    <scope>NUCLEOTIDE SEQUENCE</scope>
    <source>
        <strain evidence="3">KP1826</strain>
        <strain evidence="2">NK1677</strain>
    </source>
</reference>
<name>A0A927DLZ1_KLEPN</name>
<dbReference type="AlphaFoldDB" id="A0A927DLZ1"/>
<protein>
    <submittedName>
        <fullName evidence="2">Uncharacterized protein</fullName>
    </submittedName>
</protein>
<accession>A0A927DLZ1</accession>
<organism evidence="2 4">
    <name type="scientific">Klebsiella pneumoniae</name>
    <dbReference type="NCBI Taxonomy" id="573"/>
    <lineage>
        <taxon>Bacteria</taxon>
        <taxon>Pseudomonadati</taxon>
        <taxon>Pseudomonadota</taxon>
        <taxon>Gammaproteobacteria</taxon>
        <taxon>Enterobacterales</taxon>
        <taxon>Enterobacteriaceae</taxon>
        <taxon>Klebsiella/Raoultella group</taxon>
        <taxon>Klebsiella</taxon>
        <taxon>Klebsiella pneumoniae complex</taxon>
    </lineage>
</organism>
<sequence>MRTMVNRQPQDAERVYASGLYLSGNDRGRSGSGANRRSAAQRVDG</sequence>
<dbReference type="EMBL" id="JACXSV010000009">
    <property type="protein sequence ID" value="MBD3722325.1"/>
    <property type="molecule type" value="Genomic_DNA"/>
</dbReference>
<gene>
    <name evidence="3" type="ORF">IE978_09830</name>
    <name evidence="2" type="ORF">IE996_22940</name>
</gene>